<protein>
    <recommendedName>
        <fullName evidence="3">DNA helicase</fullName>
    </recommendedName>
</protein>
<dbReference type="EMBL" id="KZ293662">
    <property type="protein sequence ID" value="PBK91219.1"/>
    <property type="molecule type" value="Genomic_DNA"/>
</dbReference>
<organism evidence="1 2">
    <name type="scientific">Armillaria gallica</name>
    <name type="common">Bulbous honey fungus</name>
    <name type="synonym">Armillaria bulbosa</name>
    <dbReference type="NCBI Taxonomy" id="47427"/>
    <lineage>
        <taxon>Eukaryota</taxon>
        <taxon>Fungi</taxon>
        <taxon>Dikarya</taxon>
        <taxon>Basidiomycota</taxon>
        <taxon>Agaricomycotina</taxon>
        <taxon>Agaricomycetes</taxon>
        <taxon>Agaricomycetidae</taxon>
        <taxon>Agaricales</taxon>
        <taxon>Marasmiineae</taxon>
        <taxon>Physalacriaceae</taxon>
        <taxon>Armillaria</taxon>
    </lineage>
</organism>
<evidence type="ECO:0000313" key="1">
    <source>
        <dbReference type="EMBL" id="PBK91219.1"/>
    </source>
</evidence>
<feature type="non-terminal residue" evidence="1">
    <location>
        <position position="83"/>
    </location>
</feature>
<evidence type="ECO:0008006" key="3">
    <source>
        <dbReference type="Google" id="ProtNLM"/>
    </source>
</evidence>
<name>A0A2H3D7M0_ARMGA</name>
<dbReference type="Proteomes" id="UP000217790">
    <property type="component" value="Unassembled WGS sequence"/>
</dbReference>
<accession>A0A2H3D7M0</accession>
<proteinExistence type="predicted"/>
<dbReference type="OMA" id="CINEFCE"/>
<keyword evidence="2" id="KW-1185">Reference proteome</keyword>
<dbReference type="InParanoid" id="A0A2H3D7M0"/>
<feature type="non-terminal residue" evidence="1">
    <location>
        <position position="1"/>
    </location>
</feature>
<gene>
    <name evidence="1" type="ORF">ARMGADRAFT_877652</name>
</gene>
<dbReference type="AlphaFoldDB" id="A0A2H3D7M0"/>
<evidence type="ECO:0000313" key="2">
    <source>
        <dbReference type="Proteomes" id="UP000217790"/>
    </source>
</evidence>
<dbReference type="OrthoDB" id="432234at2759"/>
<sequence length="83" mass="9169">TNHRLGTLPLIVGMPVMITQNFDVEGGIVNGLTGILKRVRYQRDEDGRRITLSCMVHVPLMTGDCMTDLDTHEAAALQDTVDM</sequence>
<reference evidence="2" key="1">
    <citation type="journal article" date="2017" name="Nat. Ecol. Evol.">
        <title>Genome expansion and lineage-specific genetic innovations in the forest pathogenic fungi Armillaria.</title>
        <authorList>
            <person name="Sipos G."/>
            <person name="Prasanna A.N."/>
            <person name="Walter M.C."/>
            <person name="O'Connor E."/>
            <person name="Balint B."/>
            <person name="Krizsan K."/>
            <person name="Kiss B."/>
            <person name="Hess J."/>
            <person name="Varga T."/>
            <person name="Slot J."/>
            <person name="Riley R."/>
            <person name="Boka B."/>
            <person name="Rigling D."/>
            <person name="Barry K."/>
            <person name="Lee J."/>
            <person name="Mihaltcheva S."/>
            <person name="LaButti K."/>
            <person name="Lipzen A."/>
            <person name="Waldron R."/>
            <person name="Moloney N.M."/>
            <person name="Sperisen C."/>
            <person name="Kredics L."/>
            <person name="Vagvoelgyi C."/>
            <person name="Patrignani A."/>
            <person name="Fitzpatrick D."/>
            <person name="Nagy I."/>
            <person name="Doyle S."/>
            <person name="Anderson J.B."/>
            <person name="Grigoriev I.V."/>
            <person name="Gueldener U."/>
            <person name="Muensterkoetter M."/>
            <person name="Nagy L.G."/>
        </authorList>
    </citation>
    <scope>NUCLEOTIDE SEQUENCE [LARGE SCALE GENOMIC DNA]</scope>
    <source>
        <strain evidence="2">Ar21-2</strain>
    </source>
</reference>